<protein>
    <submittedName>
        <fullName evidence="9">Geraniol synthase-like protein</fullName>
    </submittedName>
</protein>
<dbReference type="InterPro" id="IPR050148">
    <property type="entry name" value="Terpene_synthase-like"/>
</dbReference>
<dbReference type="InterPro" id="IPR034741">
    <property type="entry name" value="Terpene_cyclase-like_1_C"/>
</dbReference>
<feature type="region of interest" description="Disordered" evidence="5">
    <location>
        <begin position="24"/>
        <end position="47"/>
    </location>
</feature>
<dbReference type="SUPFAM" id="SSF48239">
    <property type="entry name" value="Terpenoid cyclases/Protein prenyltransferases"/>
    <property type="match status" value="1"/>
</dbReference>
<feature type="domain" description="Terpene synthase N-terminal" evidence="6">
    <location>
        <begin position="65"/>
        <end position="210"/>
    </location>
</feature>
<dbReference type="Gene3D" id="1.10.600.10">
    <property type="entry name" value="Farnesyl Diphosphate Synthase"/>
    <property type="match status" value="1"/>
</dbReference>
<dbReference type="SFLD" id="SFLDG01019">
    <property type="entry name" value="Terpene_Cyclase_Like_1_C_Termi"/>
    <property type="match status" value="1"/>
</dbReference>
<dbReference type="GO" id="GO:0016114">
    <property type="term" value="P:terpenoid biosynthetic process"/>
    <property type="evidence" value="ECO:0007669"/>
    <property type="project" value="InterPro"/>
</dbReference>
<proteinExistence type="evidence at transcript level"/>
<dbReference type="InterPro" id="IPR008949">
    <property type="entry name" value="Isoprenoid_synthase_dom_sf"/>
</dbReference>
<keyword evidence="3" id="KW-0460">Magnesium</keyword>
<evidence type="ECO:0000256" key="3">
    <source>
        <dbReference type="ARBA" id="ARBA00022842"/>
    </source>
</evidence>
<keyword evidence="2" id="KW-0479">Metal-binding</keyword>
<evidence type="ECO:0000256" key="4">
    <source>
        <dbReference type="ARBA" id="ARBA00023239"/>
    </source>
</evidence>
<organism evidence="9">
    <name type="scientific">Cymbopogon pendulus</name>
    <dbReference type="NCBI Taxonomy" id="1485330"/>
    <lineage>
        <taxon>Eukaryota</taxon>
        <taxon>Viridiplantae</taxon>
        <taxon>Streptophyta</taxon>
        <taxon>Embryophyta</taxon>
        <taxon>Tracheophyta</taxon>
        <taxon>Spermatophyta</taxon>
        <taxon>Magnoliopsida</taxon>
        <taxon>Liliopsida</taxon>
        <taxon>Poales</taxon>
        <taxon>Poaceae</taxon>
        <taxon>PACMAD clade</taxon>
        <taxon>Panicoideae</taxon>
        <taxon>Andropogonodae</taxon>
        <taxon>Andropogoneae</taxon>
        <taxon>Anthistiriinae</taxon>
        <taxon>Cymbopogon</taxon>
    </lineage>
</organism>
<dbReference type="PANTHER" id="PTHR31225:SF0">
    <property type="entry name" value="S-(+)-LINALOOL SYNTHASE, CHLOROPLASTIC"/>
    <property type="match status" value="1"/>
</dbReference>
<evidence type="ECO:0000313" key="9">
    <source>
        <dbReference type="EMBL" id="WMM95867.1"/>
    </source>
</evidence>
<keyword evidence="4" id="KW-0456">Lyase</keyword>
<dbReference type="InterPro" id="IPR008930">
    <property type="entry name" value="Terpenoid_cyclase/PrenylTrfase"/>
</dbReference>
<dbReference type="InterPro" id="IPR036965">
    <property type="entry name" value="Terpene_synth_N_sf"/>
</dbReference>
<dbReference type="EMBL" id="OR498123">
    <property type="protein sequence ID" value="WMM95867.1"/>
    <property type="molecule type" value="mRNA"/>
</dbReference>
<dbReference type="Pfam" id="PF01397">
    <property type="entry name" value="Terpene_synth"/>
    <property type="match status" value="1"/>
</dbReference>
<evidence type="ECO:0000259" key="7">
    <source>
        <dbReference type="Pfam" id="PF03936"/>
    </source>
</evidence>
<dbReference type="InterPro" id="IPR005630">
    <property type="entry name" value="Terpene_synthase_metal-bd"/>
</dbReference>
<gene>
    <name evidence="9" type="primary">GES</name>
</gene>
<dbReference type="AlphaFoldDB" id="A0AA51N391"/>
<dbReference type="SFLD" id="SFLDS00005">
    <property type="entry name" value="Isoprenoid_Synthase_Type_I"/>
    <property type="match status" value="1"/>
</dbReference>
<dbReference type="GO" id="GO:0010333">
    <property type="term" value="F:terpene synthase activity"/>
    <property type="evidence" value="ECO:0007669"/>
    <property type="project" value="InterPro"/>
</dbReference>
<dbReference type="PANTHER" id="PTHR31225">
    <property type="entry name" value="OS04G0344100 PROTEIN-RELATED"/>
    <property type="match status" value="1"/>
</dbReference>
<evidence type="ECO:0000256" key="2">
    <source>
        <dbReference type="ARBA" id="ARBA00022723"/>
    </source>
</evidence>
<dbReference type="GO" id="GO:0000287">
    <property type="term" value="F:magnesium ion binding"/>
    <property type="evidence" value="ECO:0007669"/>
    <property type="project" value="InterPro"/>
</dbReference>
<reference evidence="8" key="1">
    <citation type="submission" date="2023-08" db="EMBL/GenBank/DDBJ databases">
        <title>Development and analysis of de novo transcriptome assemblies of multiple genotypes of Cymbopogon spp. reveal candidate genes involved in the biosynthesis of aromatic monoterpenes.</title>
        <authorList>
            <person name="Bhat S."/>
            <person name="Sharma A."/>
            <person name="Sharma P."/>
            <person name="Singh K."/>
            <person name="Kundan M."/>
            <person name="Fayaz M."/>
            <person name="Mir W.A."/>
        </authorList>
    </citation>
    <scope>NUCLEOTIDE SEQUENCE</scope>
</reference>
<evidence type="ECO:0000256" key="1">
    <source>
        <dbReference type="ARBA" id="ARBA00001946"/>
    </source>
</evidence>
<comment type="cofactor">
    <cofactor evidence="1">
        <name>Mg(2+)</name>
        <dbReference type="ChEBI" id="CHEBI:18420"/>
    </cofactor>
</comment>
<evidence type="ECO:0000256" key="5">
    <source>
        <dbReference type="SAM" id="MobiDB-lite"/>
    </source>
</evidence>
<dbReference type="SUPFAM" id="SSF48576">
    <property type="entry name" value="Terpenoid synthases"/>
    <property type="match status" value="1"/>
</dbReference>
<sequence>MSAAPVPIFSSSMEPLLLSSASPAATAANNSRQGRRHRGDSIRPLSSSSSAVNTLLLRNDFDFQKGLKNVLHQRQKSARETMVTIDNLKRLCIDHYFEEEIESAMSSCMDLVHSNDLFDATLAFRLLREAGHDVSATDDVLQRFTDDGSGEFKLHLSMDIRGLLSLHDMSYLDIGGEVLLYKAKEFSSKHLASAIRYLEPSLAEYVRQSLDHPYHRSLMQYKAMHHLTYLQSLPIRDTVVEKLAVEEFQLNKLLHQKEVQEVNRWWMDLGLVQEIPVVRDQVLKWYMWSMTALQGCSFSRYRVEITKIIALVYVVDDIFDLLVGTLEELSLFTEAIKVWNTAAADSLPSCMRSCYMALYTITNEIADMAEKEHGLNPVNHLKKAWVVLFDGFMVEAKWLATDQVPTAEDYFRNGVVTSGVPLTLVHIFIMLGCDQSTEALVDQMPSIISCPAKILRLWDDLGSAEDEAQEGIDGSYKDFYLMENPRCSSSDAEAHMRSLIAREWEELNRECLCKRTFSSNFTQTCLNATRMISVMYSYNKEQRLLVLEDYARMLIL</sequence>
<dbReference type="Gene3D" id="1.50.10.130">
    <property type="entry name" value="Terpene synthase, N-terminal domain"/>
    <property type="match status" value="1"/>
</dbReference>
<evidence type="ECO:0000313" key="8">
    <source>
        <dbReference type="EMBL" id="WMM94877.1"/>
    </source>
</evidence>
<name>A0AA51N391_9POAL</name>
<evidence type="ECO:0000259" key="6">
    <source>
        <dbReference type="Pfam" id="PF01397"/>
    </source>
</evidence>
<accession>A0AA51N391</accession>
<dbReference type="InterPro" id="IPR001906">
    <property type="entry name" value="Terpene_synth_N"/>
</dbReference>
<feature type="domain" description="Terpene synthase metal-binding" evidence="7">
    <location>
        <begin position="268"/>
        <end position="506"/>
    </location>
</feature>
<dbReference type="Pfam" id="PF03936">
    <property type="entry name" value="Terpene_synth_C"/>
    <property type="match status" value="1"/>
</dbReference>
<reference evidence="9" key="2">
    <citation type="submission" date="2023-08" db="EMBL/GenBank/DDBJ databases">
        <authorList>
            <person name="Bhat S."/>
            <person name="Sharma A."/>
            <person name="Sharma P."/>
            <person name="Singh K."/>
            <person name="kundan M."/>
            <person name="Fayaz M."/>
            <person name="Mir W.A."/>
            <person name="Gairola S."/>
            <person name="Misra P."/>
        </authorList>
    </citation>
    <scope>NUCLEOTIDE SEQUENCE</scope>
</reference>
<dbReference type="EMBL" id="OR498116">
    <property type="protein sequence ID" value="WMM94877.1"/>
    <property type="molecule type" value="mRNA"/>
</dbReference>